<accession>A0ABQ6MAZ6</accession>
<gene>
    <name evidence="1" type="ORF">TeGR_g10835</name>
</gene>
<reference evidence="1 2" key="1">
    <citation type="journal article" date="2023" name="Commun. Biol.">
        <title>Genome analysis of Parmales, the sister group of diatoms, reveals the evolutionary specialization of diatoms from phago-mixotrophs to photoautotrophs.</title>
        <authorList>
            <person name="Ban H."/>
            <person name="Sato S."/>
            <person name="Yoshikawa S."/>
            <person name="Yamada K."/>
            <person name="Nakamura Y."/>
            <person name="Ichinomiya M."/>
            <person name="Sato N."/>
            <person name="Blanc-Mathieu R."/>
            <person name="Endo H."/>
            <person name="Kuwata A."/>
            <person name="Ogata H."/>
        </authorList>
    </citation>
    <scope>NUCLEOTIDE SEQUENCE [LARGE SCALE GENOMIC DNA]</scope>
</reference>
<evidence type="ECO:0000313" key="1">
    <source>
        <dbReference type="EMBL" id="GMI22967.1"/>
    </source>
</evidence>
<feature type="non-terminal residue" evidence="1">
    <location>
        <position position="1"/>
    </location>
</feature>
<dbReference type="Gene3D" id="1.20.58.1970">
    <property type="match status" value="1"/>
</dbReference>
<dbReference type="Proteomes" id="UP001165060">
    <property type="component" value="Unassembled WGS sequence"/>
</dbReference>
<evidence type="ECO:0000313" key="2">
    <source>
        <dbReference type="Proteomes" id="UP001165060"/>
    </source>
</evidence>
<comment type="caution">
    <text evidence="1">The sequence shown here is derived from an EMBL/GenBank/DDBJ whole genome shotgun (WGS) entry which is preliminary data.</text>
</comment>
<organism evidence="1 2">
    <name type="scientific">Tetraparma gracilis</name>
    <dbReference type="NCBI Taxonomy" id="2962635"/>
    <lineage>
        <taxon>Eukaryota</taxon>
        <taxon>Sar</taxon>
        <taxon>Stramenopiles</taxon>
        <taxon>Ochrophyta</taxon>
        <taxon>Bolidophyceae</taxon>
        <taxon>Parmales</taxon>
        <taxon>Triparmaceae</taxon>
        <taxon>Tetraparma</taxon>
    </lineage>
</organism>
<name>A0ABQ6MAZ6_9STRA</name>
<keyword evidence="2" id="KW-1185">Reference proteome</keyword>
<dbReference type="EMBL" id="BRYB01003936">
    <property type="protein sequence ID" value="GMI22967.1"/>
    <property type="molecule type" value="Genomic_DNA"/>
</dbReference>
<sequence>PLPPPPSFPALISSLSSNYLNLELSHLRHAVLLFLSTAAPLQTCGKQKNPSIVEDLFVLSQAALERARDARCPEAVAAVAKIWGEGGDAARALAGFAGCYETGHKHSHPAAEKATKLGGSKPPAPKASGFADMFAAALLDAVDEDLTTSSLTEAAAPAPISSFLLSSEQKLDGALVRANGLQTAASACDALAAGDEDPPSSPLAGLSASVWLPLLRTSVRETVAAELGAGAIQQDPSLMDFDAIDRLNLPLPQLARHVRALPYGRVDEAAFALLERDAAVDAAVRPLETAALLARLRAGHAGPAAEGPPCLTEFARCAAAGAADAVYSGVLSGARPGSVNIWAVLLLAKYARRIVAALQLGGESAAVSSLVREAFARTKEMLNLLSLDKIGEFAVLYQGEAGRDLERVLGGRDEILRVLALRPDYSEATFRLPTT</sequence>
<proteinExistence type="predicted"/>
<protein>
    <submittedName>
        <fullName evidence="1">Uncharacterized protein</fullName>
    </submittedName>
</protein>